<feature type="compositionally biased region" description="Polar residues" evidence="3">
    <location>
        <begin position="800"/>
        <end position="809"/>
    </location>
</feature>
<dbReference type="EMBL" id="KK852657">
    <property type="protein sequence ID" value="KDR19250.1"/>
    <property type="molecule type" value="Genomic_DNA"/>
</dbReference>
<dbReference type="Gene3D" id="2.60.220.30">
    <property type="match status" value="1"/>
</dbReference>
<dbReference type="InterPro" id="IPR036034">
    <property type="entry name" value="PDZ_sf"/>
</dbReference>
<dbReference type="CDD" id="cd06727">
    <property type="entry name" value="PDZ1_ZO1-like"/>
    <property type="match status" value="1"/>
</dbReference>
<feature type="compositionally biased region" description="Gly residues" evidence="3">
    <location>
        <begin position="1101"/>
        <end position="1112"/>
    </location>
</feature>
<feature type="domain" description="PDZ" evidence="6">
    <location>
        <begin position="20"/>
        <end position="107"/>
    </location>
</feature>
<feature type="compositionally biased region" description="Pro residues" evidence="3">
    <location>
        <begin position="1073"/>
        <end position="1090"/>
    </location>
</feature>
<proteinExistence type="predicted"/>
<feature type="domain" description="Guanylate kinase-like" evidence="5">
    <location>
        <begin position="630"/>
        <end position="730"/>
    </location>
</feature>
<feature type="domain" description="ZU5" evidence="7">
    <location>
        <begin position="1277"/>
        <end position="1424"/>
    </location>
</feature>
<organism evidence="8 9">
    <name type="scientific">Zootermopsis nevadensis</name>
    <name type="common">Dampwood termite</name>
    <dbReference type="NCBI Taxonomy" id="136037"/>
    <lineage>
        <taxon>Eukaryota</taxon>
        <taxon>Metazoa</taxon>
        <taxon>Ecdysozoa</taxon>
        <taxon>Arthropoda</taxon>
        <taxon>Hexapoda</taxon>
        <taxon>Insecta</taxon>
        <taxon>Pterygota</taxon>
        <taxon>Neoptera</taxon>
        <taxon>Polyneoptera</taxon>
        <taxon>Dictyoptera</taxon>
        <taxon>Blattodea</taxon>
        <taxon>Blattoidea</taxon>
        <taxon>Termitoidae</taxon>
        <taxon>Termopsidae</taxon>
        <taxon>Zootermopsis</taxon>
    </lineage>
</organism>
<feature type="compositionally biased region" description="Polar residues" evidence="3">
    <location>
        <begin position="828"/>
        <end position="839"/>
    </location>
</feature>
<evidence type="ECO:0000259" key="5">
    <source>
        <dbReference type="PROSITE" id="PS50052"/>
    </source>
</evidence>
<dbReference type="GO" id="GO:0005886">
    <property type="term" value="C:plasma membrane"/>
    <property type="evidence" value="ECO:0007669"/>
    <property type="project" value="TreeGrafter"/>
</dbReference>
<dbReference type="Pfam" id="PF07653">
    <property type="entry name" value="SH3_2"/>
    <property type="match status" value="1"/>
</dbReference>
<dbReference type="SMART" id="SM00072">
    <property type="entry name" value="GuKc"/>
    <property type="match status" value="1"/>
</dbReference>
<keyword evidence="1 2" id="KW-0728">SH3 domain</keyword>
<feature type="compositionally biased region" description="Basic and acidic residues" evidence="3">
    <location>
        <begin position="1053"/>
        <end position="1070"/>
    </location>
</feature>
<dbReference type="InParanoid" id="A0A067R761"/>
<dbReference type="PANTHER" id="PTHR13865">
    <property type="entry name" value="TIGHT JUNCTION PROTEIN"/>
    <property type="match status" value="1"/>
</dbReference>
<feature type="region of interest" description="Disordered" evidence="3">
    <location>
        <begin position="764"/>
        <end position="1123"/>
    </location>
</feature>
<dbReference type="SUPFAM" id="SSF50044">
    <property type="entry name" value="SH3-domain"/>
    <property type="match status" value="1"/>
</dbReference>
<dbReference type="SMART" id="SM00326">
    <property type="entry name" value="SH3"/>
    <property type="match status" value="1"/>
</dbReference>
<evidence type="ECO:0000259" key="6">
    <source>
        <dbReference type="PROSITE" id="PS50106"/>
    </source>
</evidence>
<sequence length="1424" mass="154718">MKFYTNLNKGGERIVWEYHHVTLTRVPGYGFGIAVSGGRDNPHFTNGDPAIAISDVLKAGPAEGKLQVNDRIISANGVSLENVEYATAVQVLRDSGNTVLLVVRRRVVLPACPEPQTLKLSLTKSKKKDDFGLVLGCKIYVREVANRATLDGSGGKDSGGSLQEGDILLKINNHTTEGLSLKDARKLIEASKEKLNLVVRREHKPGTSVESTALPKDSHGNYLDGLSGPNYSSQNLYVQPPTRSSHSTHQHNLAEDKSNLVPRGRSRGPLLDVSLSQLDRPATPVGLPHHHAHSHSCPRSGLEDGTPSLGPPDPLGSPPRPPPPRPEDYYSSSGNSRRQLYEDDPLLQRSKQPMPDPRFITFQKEGSVGIRLTGGNEVGIFVTAVQPGSPASLQGLQPGDKILKVNDMDMKGVTREEAVLFLLSLQDQIDLIVQYRKDEYEQIVASQRGDSFHIKAHFNYDQPNKGELSFRKGDVFHVVDTLHNGVVGSWQVFRIGRNNQEVQKGIIPNKSRAEELATAQFNATKKELTASESRGSFFRRRRGSHRRSKSLSRDHWDDVVFADSISKFPAYERVVLRHPGFVRPVVLFGPVADIAREKMLKDFPDKFTSPQLDSNLEEVPKSQKSSGIIRLSAIREIMDRGKHALLDITPNAVDRLNYAQFYPIVIFLRAESKHIIKELRAGLSKAAHKSSKKLFEQCQKLEKVWGHTFSCSITLTSPETWYRKVRELIDKQQSAPVWMSESKPDEALSDDFLFPMTSRLSYASSPESDLDLSPEPRCAVPPGSTAPPPGPGPGPPRLVKSSSDPSIATQEDGGVPSYSAPPPYSSSNHYKQNYESHNGSAGGLSPSDHGHHHHHGGHSHNLALSLSNKRRSQGDSKYGFSPPPHHDEPPITSSTMHLNYPPPHPHQHQGLGPPVTRSPPGQGPPELPPRIDRSNKPHRGGGGTLSRSAAERLFGKGDGGLGDPADSSLDPPNYINATPHHRPPGQTGSSLERHNMKTSSFDSVSSYDSYNNRLGPNAHDDLKCGTNNGTGVSPRNHDPYRFTRSTAQPIANKNEKANKLPDFNKYRPGEYKPLPPPKTGAYKPVPPPKPKNYRPPVAPEGGAGGGSWGYGSGHPAQPCGDADSTVASMLKQQATGLPSYQHAKSYSVAGGLDSAGYMPQHNGGEDTSGGFDSGHGSSLDRSYNPGTALHRGQYYYNIPAPNRSGNSSSDYHHGGSGTGHHHAREPSGLLDLANREQRGSAFELYKKPSAALHHYLDSNLRGGGEVGEGGDGEEVVATARGLFTHEGGTLSSPDTGVAIIIPPGALPIGSQQEVYFKVCRDTSMLPPLDQEKGETLLSPLVLCGPHGLKFRCPVELRLPHWAMCEPPDRSSESNRRPRSFALKSGETTCGQLGRPSSWQSVAIDSGGPATSIGSNSVSVLVDHF</sequence>
<dbReference type="Pfam" id="PF00625">
    <property type="entry name" value="Guanylate_kin"/>
    <property type="match status" value="1"/>
</dbReference>
<feature type="domain" description="SH3" evidence="4">
    <location>
        <begin position="449"/>
        <end position="517"/>
    </location>
</feature>
<dbReference type="SMART" id="SM00228">
    <property type="entry name" value="PDZ"/>
    <property type="match status" value="3"/>
</dbReference>
<dbReference type="InterPro" id="IPR000906">
    <property type="entry name" value="ZU5_dom"/>
</dbReference>
<dbReference type="GO" id="GO:0098609">
    <property type="term" value="P:cell-cell adhesion"/>
    <property type="evidence" value="ECO:0007669"/>
    <property type="project" value="TreeGrafter"/>
</dbReference>
<dbReference type="eggNOG" id="KOG3580">
    <property type="taxonomic scope" value="Eukaryota"/>
</dbReference>
<feature type="compositionally biased region" description="Polar residues" evidence="3">
    <location>
        <begin position="229"/>
        <end position="251"/>
    </location>
</feature>
<dbReference type="Gene3D" id="2.30.42.10">
    <property type="match status" value="3"/>
</dbReference>
<dbReference type="PANTHER" id="PTHR13865:SF28">
    <property type="entry name" value="POLYCHAETOID, ISOFORM O"/>
    <property type="match status" value="1"/>
</dbReference>
<dbReference type="GO" id="GO:0150105">
    <property type="term" value="P:protein localization to cell-cell junction"/>
    <property type="evidence" value="ECO:0007669"/>
    <property type="project" value="TreeGrafter"/>
</dbReference>
<feature type="compositionally biased region" description="Polar residues" evidence="3">
    <location>
        <begin position="1175"/>
        <end position="1185"/>
    </location>
</feature>
<dbReference type="Gene3D" id="3.40.50.300">
    <property type="entry name" value="P-loop containing nucleotide triphosphate hydrolases"/>
    <property type="match status" value="1"/>
</dbReference>
<dbReference type="GO" id="GO:0005923">
    <property type="term" value="C:bicellular tight junction"/>
    <property type="evidence" value="ECO:0007669"/>
    <property type="project" value="TreeGrafter"/>
</dbReference>
<keyword evidence="9" id="KW-1185">Reference proteome</keyword>
<dbReference type="FunFam" id="2.30.42.10:FF:000138">
    <property type="entry name" value="Uncharacterized protein, isoform C"/>
    <property type="match status" value="1"/>
</dbReference>
<evidence type="ECO:0000259" key="4">
    <source>
        <dbReference type="PROSITE" id="PS50002"/>
    </source>
</evidence>
<dbReference type="PROSITE" id="PS50052">
    <property type="entry name" value="GUANYLATE_KINASE_2"/>
    <property type="match status" value="1"/>
</dbReference>
<evidence type="ECO:0000259" key="7">
    <source>
        <dbReference type="PROSITE" id="PS51145"/>
    </source>
</evidence>
<reference evidence="8 9" key="1">
    <citation type="journal article" date="2014" name="Nat. Commun.">
        <title>Molecular traces of alternative social organization in a termite genome.</title>
        <authorList>
            <person name="Terrapon N."/>
            <person name="Li C."/>
            <person name="Robertson H.M."/>
            <person name="Ji L."/>
            <person name="Meng X."/>
            <person name="Booth W."/>
            <person name="Chen Z."/>
            <person name="Childers C.P."/>
            <person name="Glastad K.M."/>
            <person name="Gokhale K."/>
            <person name="Gowin J."/>
            <person name="Gronenberg W."/>
            <person name="Hermansen R.A."/>
            <person name="Hu H."/>
            <person name="Hunt B.G."/>
            <person name="Huylmans A.K."/>
            <person name="Khalil S.M."/>
            <person name="Mitchell R.D."/>
            <person name="Munoz-Torres M.C."/>
            <person name="Mustard J.A."/>
            <person name="Pan H."/>
            <person name="Reese J.T."/>
            <person name="Scharf M.E."/>
            <person name="Sun F."/>
            <person name="Vogel H."/>
            <person name="Xiao J."/>
            <person name="Yang W."/>
            <person name="Yang Z."/>
            <person name="Yang Z."/>
            <person name="Zhou J."/>
            <person name="Zhu J."/>
            <person name="Brent C.S."/>
            <person name="Elsik C.G."/>
            <person name="Goodisman M.A."/>
            <person name="Liberles D.A."/>
            <person name="Roe R.M."/>
            <person name="Vargo E.L."/>
            <person name="Vilcinskas A."/>
            <person name="Wang J."/>
            <person name="Bornberg-Bauer E."/>
            <person name="Korb J."/>
            <person name="Zhang G."/>
            <person name="Liebig J."/>
        </authorList>
    </citation>
    <scope>NUCLEOTIDE SEQUENCE [LARGE SCALE GENOMIC DNA]</scope>
    <source>
        <tissue evidence="8">Whole organism</tissue>
    </source>
</reference>
<dbReference type="Proteomes" id="UP000027135">
    <property type="component" value="Unassembled WGS sequence"/>
</dbReference>
<dbReference type="PROSITE" id="PS50106">
    <property type="entry name" value="PDZ"/>
    <property type="match status" value="3"/>
</dbReference>
<dbReference type="SUPFAM" id="SSF50156">
    <property type="entry name" value="PDZ domain-like"/>
    <property type="match status" value="3"/>
</dbReference>
<dbReference type="InterPro" id="IPR036028">
    <property type="entry name" value="SH3-like_dom_sf"/>
</dbReference>
<dbReference type="GO" id="GO:0050839">
    <property type="term" value="F:cell adhesion molecule binding"/>
    <property type="evidence" value="ECO:0007669"/>
    <property type="project" value="TreeGrafter"/>
</dbReference>
<feature type="domain" description="PDZ" evidence="6">
    <location>
        <begin position="119"/>
        <end position="203"/>
    </location>
</feature>
<dbReference type="STRING" id="136037.A0A067R761"/>
<dbReference type="Pfam" id="PF00791">
    <property type="entry name" value="ZU5"/>
    <property type="match status" value="1"/>
</dbReference>
<dbReference type="SUPFAM" id="SSF52540">
    <property type="entry name" value="P-loop containing nucleoside triphosphate hydrolases"/>
    <property type="match status" value="1"/>
</dbReference>
<feature type="region of interest" description="Disordered" evidence="3">
    <location>
        <begin position="1157"/>
        <end position="1225"/>
    </location>
</feature>
<evidence type="ECO:0000256" key="2">
    <source>
        <dbReference type="PROSITE-ProRule" id="PRU00192"/>
    </source>
</evidence>
<dbReference type="InterPro" id="IPR008144">
    <property type="entry name" value="Guanylate_kin-like_dom"/>
</dbReference>
<accession>A0A067R761</accession>
<feature type="region of interest" description="Disordered" evidence="3">
    <location>
        <begin position="281"/>
        <end position="338"/>
    </location>
</feature>
<evidence type="ECO:0000256" key="1">
    <source>
        <dbReference type="ARBA" id="ARBA00022443"/>
    </source>
</evidence>
<evidence type="ECO:0000313" key="8">
    <source>
        <dbReference type="EMBL" id="KDR19250.1"/>
    </source>
</evidence>
<dbReference type="PROSITE" id="PS51145">
    <property type="entry name" value="ZU5"/>
    <property type="match status" value="1"/>
</dbReference>
<evidence type="ECO:0000256" key="3">
    <source>
        <dbReference type="SAM" id="MobiDB-lite"/>
    </source>
</evidence>
<feature type="compositionally biased region" description="Low complexity" evidence="3">
    <location>
        <begin position="999"/>
        <end position="1010"/>
    </location>
</feature>
<dbReference type="CDD" id="cd06729">
    <property type="entry name" value="PDZ3_ZO1-like_domain"/>
    <property type="match status" value="1"/>
</dbReference>
<dbReference type="SMART" id="SM00218">
    <property type="entry name" value="ZU5"/>
    <property type="match status" value="1"/>
</dbReference>
<dbReference type="PROSITE" id="PS50002">
    <property type="entry name" value="SH3"/>
    <property type="match status" value="1"/>
</dbReference>
<dbReference type="InterPro" id="IPR001478">
    <property type="entry name" value="PDZ"/>
</dbReference>
<protein>
    <submittedName>
        <fullName evidence="8">Tight junction protein ZO-1</fullName>
    </submittedName>
</protein>
<feature type="compositionally biased region" description="Pro residues" evidence="3">
    <location>
        <begin position="309"/>
        <end position="324"/>
    </location>
</feature>
<dbReference type="Pfam" id="PF00595">
    <property type="entry name" value="PDZ"/>
    <property type="match status" value="3"/>
</dbReference>
<dbReference type="InterPro" id="IPR027417">
    <property type="entry name" value="P-loop_NTPase"/>
</dbReference>
<feature type="compositionally biased region" description="Pro residues" evidence="3">
    <location>
        <begin position="784"/>
        <end position="796"/>
    </location>
</feature>
<dbReference type="FunFam" id="2.30.42.10:FF:000029">
    <property type="entry name" value="tight junction protein ZO-1 isoform X1"/>
    <property type="match status" value="1"/>
</dbReference>
<dbReference type="Gene3D" id="2.30.30.40">
    <property type="entry name" value="SH3 Domains"/>
    <property type="match status" value="1"/>
</dbReference>
<evidence type="ECO:0000313" key="9">
    <source>
        <dbReference type="Proteomes" id="UP000027135"/>
    </source>
</evidence>
<feature type="region of interest" description="Disordered" evidence="3">
    <location>
        <begin position="201"/>
        <end position="269"/>
    </location>
</feature>
<dbReference type="OMA" id="NGDIFHI"/>
<feature type="domain" description="PDZ" evidence="6">
    <location>
        <begin position="364"/>
        <end position="437"/>
    </location>
</feature>
<dbReference type="FunCoup" id="A0A067R761">
    <property type="interactions" value="538"/>
</dbReference>
<dbReference type="InterPro" id="IPR008145">
    <property type="entry name" value="GK/Ca_channel_bsu"/>
</dbReference>
<dbReference type="CDD" id="cd11859">
    <property type="entry name" value="SH3_ZO"/>
    <property type="match status" value="1"/>
</dbReference>
<name>A0A067R761_ZOONE</name>
<dbReference type="InterPro" id="IPR001452">
    <property type="entry name" value="SH3_domain"/>
</dbReference>
<dbReference type="GO" id="GO:0045216">
    <property type="term" value="P:cell-cell junction organization"/>
    <property type="evidence" value="ECO:0007669"/>
    <property type="project" value="TreeGrafter"/>
</dbReference>
<gene>
    <name evidence="8" type="ORF">L798_06306</name>
</gene>